<comment type="caution">
    <text evidence="1">The sequence shown here is derived from an EMBL/GenBank/DDBJ whole genome shotgun (WGS) entry which is preliminary data.</text>
</comment>
<dbReference type="EMBL" id="CM042040">
    <property type="protein sequence ID" value="KAI3716897.1"/>
    <property type="molecule type" value="Genomic_DNA"/>
</dbReference>
<evidence type="ECO:0000313" key="2">
    <source>
        <dbReference type="Proteomes" id="UP001056120"/>
    </source>
</evidence>
<evidence type="ECO:0000313" key="1">
    <source>
        <dbReference type="EMBL" id="KAI3716897.1"/>
    </source>
</evidence>
<dbReference type="Proteomes" id="UP001056120">
    <property type="component" value="Linkage Group LG23"/>
</dbReference>
<protein>
    <submittedName>
        <fullName evidence="1">Uncharacterized protein</fullName>
    </submittedName>
</protein>
<organism evidence="1 2">
    <name type="scientific">Smallanthus sonchifolius</name>
    <dbReference type="NCBI Taxonomy" id="185202"/>
    <lineage>
        <taxon>Eukaryota</taxon>
        <taxon>Viridiplantae</taxon>
        <taxon>Streptophyta</taxon>
        <taxon>Embryophyta</taxon>
        <taxon>Tracheophyta</taxon>
        <taxon>Spermatophyta</taxon>
        <taxon>Magnoliopsida</taxon>
        <taxon>eudicotyledons</taxon>
        <taxon>Gunneridae</taxon>
        <taxon>Pentapetalae</taxon>
        <taxon>asterids</taxon>
        <taxon>campanulids</taxon>
        <taxon>Asterales</taxon>
        <taxon>Asteraceae</taxon>
        <taxon>Asteroideae</taxon>
        <taxon>Heliantheae alliance</taxon>
        <taxon>Millerieae</taxon>
        <taxon>Smallanthus</taxon>
    </lineage>
</organism>
<proteinExistence type="predicted"/>
<sequence>MVSENAWTKALQTWIAKYRLCAESLPADMKIPPSPSEKIYIILNVIEYSQAIKLAVYFLKFRRSLRRLFDFESSTVHYLSFHSSFLHKSHLHTLDFNQVHLLHNLICY</sequence>
<name>A0ACB9B3A6_9ASTR</name>
<gene>
    <name evidence="1" type="ORF">L1987_68113</name>
</gene>
<accession>A0ACB9B3A6</accession>
<keyword evidence="2" id="KW-1185">Reference proteome</keyword>
<reference evidence="2" key="1">
    <citation type="journal article" date="2022" name="Mol. Ecol. Resour.">
        <title>The genomes of chicory, endive, great burdock and yacon provide insights into Asteraceae palaeo-polyploidization history and plant inulin production.</title>
        <authorList>
            <person name="Fan W."/>
            <person name="Wang S."/>
            <person name="Wang H."/>
            <person name="Wang A."/>
            <person name="Jiang F."/>
            <person name="Liu H."/>
            <person name="Zhao H."/>
            <person name="Xu D."/>
            <person name="Zhang Y."/>
        </authorList>
    </citation>
    <scope>NUCLEOTIDE SEQUENCE [LARGE SCALE GENOMIC DNA]</scope>
    <source>
        <strain evidence="2">cv. Yunnan</strain>
    </source>
</reference>
<reference evidence="1 2" key="2">
    <citation type="journal article" date="2022" name="Mol. Ecol. Resour.">
        <title>The genomes of chicory, endive, great burdock and yacon provide insights into Asteraceae paleo-polyploidization history and plant inulin production.</title>
        <authorList>
            <person name="Fan W."/>
            <person name="Wang S."/>
            <person name="Wang H."/>
            <person name="Wang A."/>
            <person name="Jiang F."/>
            <person name="Liu H."/>
            <person name="Zhao H."/>
            <person name="Xu D."/>
            <person name="Zhang Y."/>
        </authorList>
    </citation>
    <scope>NUCLEOTIDE SEQUENCE [LARGE SCALE GENOMIC DNA]</scope>
    <source>
        <strain evidence="2">cv. Yunnan</strain>
        <tissue evidence="1">Leaves</tissue>
    </source>
</reference>